<dbReference type="EMBL" id="CP069115">
    <property type="protein sequence ID" value="QSS66023.1"/>
    <property type="molecule type" value="Genomic_DNA"/>
</dbReference>
<dbReference type="OrthoDB" id="10639983at2759"/>
<dbReference type="AlphaFoldDB" id="A0A8A1MN15"/>
<gene>
    <name evidence="2" type="ORF">I7I51_06874</name>
</gene>
<evidence type="ECO:0000256" key="1">
    <source>
        <dbReference type="SAM" id="MobiDB-lite"/>
    </source>
</evidence>
<evidence type="ECO:0000313" key="3">
    <source>
        <dbReference type="Proteomes" id="UP000663671"/>
    </source>
</evidence>
<name>A0A8A1MN15_AJECA</name>
<dbReference type="VEuPathDB" id="FungiDB:I7I51_06874"/>
<evidence type="ECO:0000313" key="2">
    <source>
        <dbReference type="EMBL" id="QSS66023.1"/>
    </source>
</evidence>
<dbReference type="Proteomes" id="UP000663671">
    <property type="component" value="Chromosome 3"/>
</dbReference>
<feature type="compositionally biased region" description="Low complexity" evidence="1">
    <location>
        <begin position="398"/>
        <end position="410"/>
    </location>
</feature>
<organism evidence="2 3">
    <name type="scientific">Ajellomyces capsulatus</name>
    <name type="common">Darling's disease fungus</name>
    <name type="synonym">Histoplasma capsulatum</name>
    <dbReference type="NCBI Taxonomy" id="5037"/>
    <lineage>
        <taxon>Eukaryota</taxon>
        <taxon>Fungi</taxon>
        <taxon>Dikarya</taxon>
        <taxon>Ascomycota</taxon>
        <taxon>Pezizomycotina</taxon>
        <taxon>Eurotiomycetes</taxon>
        <taxon>Eurotiomycetidae</taxon>
        <taxon>Onygenales</taxon>
        <taxon>Ajellomycetaceae</taxon>
        <taxon>Histoplasma</taxon>
    </lineage>
</organism>
<feature type="region of interest" description="Disordered" evidence="1">
    <location>
        <begin position="388"/>
        <end position="410"/>
    </location>
</feature>
<reference evidence="2" key="1">
    <citation type="submission" date="2021-01" db="EMBL/GenBank/DDBJ databases">
        <title>Chromosome-level genome assembly of a human fungal pathogen reveals clustering of transcriptionally co-regulated genes.</title>
        <authorList>
            <person name="Voorhies M."/>
            <person name="Cohen S."/>
            <person name="Shea T.P."/>
            <person name="Petrus S."/>
            <person name="Munoz J.F."/>
            <person name="Poplawski S."/>
            <person name="Goldman W.E."/>
            <person name="Michael T."/>
            <person name="Cuomo C.A."/>
            <person name="Sil A."/>
            <person name="Beyhan S."/>
        </authorList>
    </citation>
    <scope>NUCLEOTIDE SEQUENCE</scope>
    <source>
        <strain evidence="2">WU24</strain>
    </source>
</reference>
<sequence length="410" mass="43963">MPVTTAFTKLIVKLSTFPHLKASQNIMATSIRRVLISHHVVAIEILRPGFKNAITAAGNVAKAAIQAQPGTVQAQSVLVLPGHSIYGRIEEALVEHRIPKTLTDSILVNFLSPNTANTLKPGKDQIFCYRRGSFAFREFPITVLIPLVGSATIAIAPMGPDKPDGTSVPNGKPVPIVWNPGYYIVAYGPFDIQVGDEGGITLIVIGYQRSGDGKESACCGNFAGPCQCVNASGPITYTLVRLAKTTLTNRRHVERVELDGPDGNSELFIVSAEPGRAGKEEAIRSRMLAAKRRCHRAVCPSLATTSPLCQIRAYSNSYGSLAIGLELSSASEGREVVEGGIRSEISCGMIAFAFTKHEVADEVSVFAKFLIVGQTLEVFFGTTWKLTSQQRPGHSGPLESSSLESLVCEP</sequence>
<proteinExistence type="predicted"/>
<accession>A0A8A1MN15</accession>
<protein>
    <submittedName>
        <fullName evidence="2">Uncharacterized protein</fullName>
    </submittedName>
</protein>